<dbReference type="InterPro" id="IPR002018">
    <property type="entry name" value="CarbesteraseB"/>
</dbReference>
<evidence type="ECO:0000256" key="1">
    <source>
        <dbReference type="ARBA" id="ARBA00005964"/>
    </source>
</evidence>
<dbReference type="InterPro" id="IPR029058">
    <property type="entry name" value="AB_hydrolase_fold"/>
</dbReference>
<proteinExistence type="inferred from homology"/>
<dbReference type="Pfam" id="PF00135">
    <property type="entry name" value="COesterase"/>
    <property type="match status" value="1"/>
</dbReference>
<evidence type="ECO:0000256" key="3">
    <source>
        <dbReference type="RuleBase" id="RU361235"/>
    </source>
</evidence>
<protein>
    <recommendedName>
        <fullName evidence="3">Carboxylic ester hydrolase</fullName>
        <ecNumber evidence="3">3.1.1.-</ecNumber>
    </recommendedName>
</protein>
<evidence type="ECO:0000313" key="6">
    <source>
        <dbReference type="Proteomes" id="UP000584867"/>
    </source>
</evidence>
<feature type="domain" description="Carboxylesterase type B" evidence="4">
    <location>
        <begin position="37"/>
        <end position="510"/>
    </location>
</feature>
<dbReference type="EC" id="3.1.1.-" evidence="3"/>
<sequence>MIERGMNRRGFLATSAMVALSLQGRRLFAQGTAEPCVVRTPNGTLRGESTDGVRVFRGVPFAEPPVGPLRFRPPVKKTAWKGERDATRFAPAAIQTGDPAVSKSEDCLYLNVWALEGAAAKSGAGLPVYVWIHGGGFTGGNSFAPIFDGTEFAREGVICITVAYRLGVLGFLDMGPLLGADYAGSGNNALRDLMLALEWVQENVAAFGGDPARVTLGGESAGAKLTDILMGVPEAQGLFHQMISESGGAERVWPASNATAVAKGFGDVWGARGAAGLKTASATELMASQTSFIDSWPQHFPLRTEIDGTLLPKLPVETIAGGSTRRKRLLIGTNRDESALFVGPHPAHDATAADLGNVPLAQFQAVYAKYKALYPEMSEERLRIRALTAEEYWVPSMRVADAHVRGGGSAWMYRLDFAPSSGRLKSYAYHSEDLGLAWDKPNRDIDNAAAEAALAKQMHQAWVAFIQGEKPGAVGLPEWPQYVNGTRQTMILDTQSRVEEKPQEAELRLWDGVL</sequence>
<dbReference type="PANTHER" id="PTHR11559">
    <property type="entry name" value="CARBOXYLESTERASE"/>
    <property type="match status" value="1"/>
</dbReference>
<dbReference type="Gene3D" id="3.40.50.1820">
    <property type="entry name" value="alpha/beta hydrolase"/>
    <property type="match status" value="1"/>
</dbReference>
<evidence type="ECO:0000259" key="4">
    <source>
        <dbReference type="Pfam" id="PF00135"/>
    </source>
</evidence>
<name>A0A7W7ZRQ8_9BACT</name>
<reference evidence="5 6" key="1">
    <citation type="submission" date="2020-08" db="EMBL/GenBank/DDBJ databases">
        <title>Genomic Encyclopedia of Type Strains, Phase IV (KMG-V): Genome sequencing to study the core and pangenomes of soil and plant-associated prokaryotes.</title>
        <authorList>
            <person name="Whitman W."/>
        </authorList>
    </citation>
    <scope>NUCLEOTIDE SEQUENCE [LARGE SCALE GENOMIC DNA]</scope>
    <source>
        <strain evidence="5 6">X5P3</strain>
    </source>
</reference>
<comment type="similarity">
    <text evidence="1 3">Belongs to the type-B carboxylesterase/lipase family.</text>
</comment>
<dbReference type="EMBL" id="JACHIO010000011">
    <property type="protein sequence ID" value="MBB5064497.1"/>
    <property type="molecule type" value="Genomic_DNA"/>
</dbReference>
<organism evidence="5 6">
    <name type="scientific">Granulicella mallensis</name>
    <dbReference type="NCBI Taxonomy" id="940614"/>
    <lineage>
        <taxon>Bacteria</taxon>
        <taxon>Pseudomonadati</taxon>
        <taxon>Acidobacteriota</taxon>
        <taxon>Terriglobia</taxon>
        <taxon>Terriglobales</taxon>
        <taxon>Acidobacteriaceae</taxon>
        <taxon>Granulicella</taxon>
    </lineage>
</organism>
<dbReference type="RefSeq" id="WP_260331073.1">
    <property type="nucleotide sequence ID" value="NZ_JACHIO010000011.1"/>
</dbReference>
<dbReference type="PROSITE" id="PS00122">
    <property type="entry name" value="CARBOXYLESTERASE_B_1"/>
    <property type="match status" value="1"/>
</dbReference>
<dbReference type="AlphaFoldDB" id="A0A7W7ZRQ8"/>
<dbReference type="Proteomes" id="UP000584867">
    <property type="component" value="Unassembled WGS sequence"/>
</dbReference>
<evidence type="ECO:0000256" key="2">
    <source>
        <dbReference type="ARBA" id="ARBA00022801"/>
    </source>
</evidence>
<accession>A0A7W7ZRQ8</accession>
<comment type="caution">
    <text evidence="5">The sequence shown here is derived from an EMBL/GenBank/DDBJ whole genome shotgun (WGS) entry which is preliminary data.</text>
</comment>
<dbReference type="InterPro" id="IPR019826">
    <property type="entry name" value="Carboxylesterase_B_AS"/>
</dbReference>
<gene>
    <name evidence="5" type="ORF">HDF15_002855</name>
</gene>
<dbReference type="SUPFAM" id="SSF53474">
    <property type="entry name" value="alpha/beta-Hydrolases"/>
    <property type="match status" value="1"/>
</dbReference>
<dbReference type="InterPro" id="IPR050309">
    <property type="entry name" value="Type-B_Carboxylest/Lipase"/>
</dbReference>
<dbReference type="GO" id="GO:0016787">
    <property type="term" value="F:hydrolase activity"/>
    <property type="evidence" value="ECO:0007669"/>
    <property type="project" value="UniProtKB-KW"/>
</dbReference>
<evidence type="ECO:0000313" key="5">
    <source>
        <dbReference type="EMBL" id="MBB5064497.1"/>
    </source>
</evidence>
<keyword evidence="2 3" id="KW-0378">Hydrolase</keyword>